<protein>
    <submittedName>
        <fullName evidence="2">Uncharacterized protein</fullName>
    </submittedName>
</protein>
<comment type="caution">
    <text evidence="2">The sequence shown here is derived from an EMBL/GenBank/DDBJ whole genome shotgun (WGS) entry which is preliminary data.</text>
</comment>
<evidence type="ECO:0000256" key="1">
    <source>
        <dbReference type="SAM" id="MobiDB-lite"/>
    </source>
</evidence>
<dbReference type="EMBL" id="CAMGYJ010000006">
    <property type="protein sequence ID" value="CAI0428012.1"/>
    <property type="molecule type" value="Genomic_DNA"/>
</dbReference>
<feature type="region of interest" description="Disordered" evidence="1">
    <location>
        <begin position="1"/>
        <end position="38"/>
    </location>
</feature>
<reference evidence="2" key="1">
    <citation type="submission" date="2022-08" db="EMBL/GenBank/DDBJ databases">
        <authorList>
            <person name="Gutierrez-Valencia J."/>
        </authorList>
    </citation>
    <scope>NUCLEOTIDE SEQUENCE</scope>
</reference>
<organism evidence="2 3">
    <name type="scientific">Linum tenue</name>
    <dbReference type="NCBI Taxonomy" id="586396"/>
    <lineage>
        <taxon>Eukaryota</taxon>
        <taxon>Viridiplantae</taxon>
        <taxon>Streptophyta</taxon>
        <taxon>Embryophyta</taxon>
        <taxon>Tracheophyta</taxon>
        <taxon>Spermatophyta</taxon>
        <taxon>Magnoliopsida</taxon>
        <taxon>eudicotyledons</taxon>
        <taxon>Gunneridae</taxon>
        <taxon>Pentapetalae</taxon>
        <taxon>rosids</taxon>
        <taxon>fabids</taxon>
        <taxon>Malpighiales</taxon>
        <taxon>Linaceae</taxon>
        <taxon>Linum</taxon>
    </lineage>
</organism>
<evidence type="ECO:0000313" key="3">
    <source>
        <dbReference type="Proteomes" id="UP001154282"/>
    </source>
</evidence>
<evidence type="ECO:0000313" key="2">
    <source>
        <dbReference type="EMBL" id="CAI0428012.1"/>
    </source>
</evidence>
<name>A0AAV0L295_9ROSI</name>
<keyword evidence="3" id="KW-1185">Reference proteome</keyword>
<dbReference type="Proteomes" id="UP001154282">
    <property type="component" value="Unassembled WGS sequence"/>
</dbReference>
<feature type="compositionally biased region" description="Polar residues" evidence="1">
    <location>
        <begin position="18"/>
        <end position="29"/>
    </location>
</feature>
<accession>A0AAV0L295</accession>
<dbReference type="AlphaFoldDB" id="A0AAV0L295"/>
<sequence>MLVTDPLGGTPPILGGSIPTSNSPGSQPWSAGRMKPSQAGSRIMKLTSSYQNRRPSLFCQIE</sequence>
<gene>
    <name evidence="2" type="ORF">LITE_LOCUS21456</name>
</gene>
<proteinExistence type="predicted"/>